<keyword evidence="1" id="KW-0472">Membrane</keyword>
<dbReference type="AlphaFoldDB" id="A0A2A3TYF4"/>
<comment type="caution">
    <text evidence="2">The sequence shown here is derived from an EMBL/GenBank/DDBJ whole genome shotgun (WGS) entry which is preliminary data.</text>
</comment>
<organism evidence="2 3">
    <name type="scientific">Levilactobacillus brevis</name>
    <name type="common">Lactobacillus brevis</name>
    <dbReference type="NCBI Taxonomy" id="1580"/>
    <lineage>
        <taxon>Bacteria</taxon>
        <taxon>Bacillati</taxon>
        <taxon>Bacillota</taxon>
        <taxon>Bacilli</taxon>
        <taxon>Lactobacillales</taxon>
        <taxon>Lactobacillaceae</taxon>
        <taxon>Levilactobacillus</taxon>
    </lineage>
</organism>
<evidence type="ECO:0000313" key="3">
    <source>
        <dbReference type="Proteomes" id="UP000217918"/>
    </source>
</evidence>
<name>A0A2A3TYF4_LEVBR</name>
<feature type="transmembrane region" description="Helical" evidence="1">
    <location>
        <begin position="12"/>
        <end position="31"/>
    </location>
</feature>
<reference evidence="2 3" key="1">
    <citation type="submission" date="2017-09" db="EMBL/GenBank/DDBJ databases">
        <title>Genome sequence of Lactobacillus brevis D7.</title>
        <authorList>
            <person name="Kwon M.-S."/>
            <person name="Lim S.K."/>
            <person name="Choi H.-J."/>
        </authorList>
    </citation>
    <scope>NUCLEOTIDE SEQUENCE [LARGE SCALE GENOMIC DNA]</scope>
    <source>
        <strain evidence="2 3">D7</strain>
    </source>
</reference>
<dbReference type="EMBL" id="NVYO01000001">
    <property type="protein sequence ID" value="PBQ23676.1"/>
    <property type="molecule type" value="Genomic_DNA"/>
</dbReference>
<proteinExistence type="predicted"/>
<feature type="transmembrane region" description="Helical" evidence="1">
    <location>
        <begin position="91"/>
        <end position="109"/>
    </location>
</feature>
<evidence type="ECO:0000313" key="2">
    <source>
        <dbReference type="EMBL" id="PBQ23676.1"/>
    </source>
</evidence>
<keyword evidence="1" id="KW-1133">Transmembrane helix</keyword>
<feature type="transmembrane region" description="Helical" evidence="1">
    <location>
        <begin position="65"/>
        <end position="85"/>
    </location>
</feature>
<protein>
    <submittedName>
        <fullName evidence="2">Uncharacterized protein</fullName>
    </submittedName>
</protein>
<dbReference type="Proteomes" id="UP000217918">
    <property type="component" value="Unassembled WGS sequence"/>
</dbReference>
<feature type="transmembrane region" description="Helical" evidence="1">
    <location>
        <begin position="37"/>
        <end position="53"/>
    </location>
</feature>
<gene>
    <name evidence="2" type="ORF">CNR29_06490</name>
</gene>
<evidence type="ECO:0000256" key="1">
    <source>
        <dbReference type="SAM" id="Phobius"/>
    </source>
</evidence>
<accession>A0A2A3TYF4</accession>
<sequence>MMKSTVQTQRWYGYFFIGLSVVALILTGLVTMPLIDRALLLTTALTLLVYGLTYQPRIRRGWWRLLLWVSVGVGVIDLGLTITVAPVLLTAFLSFCLPFAFLSVLLGFLRRRIQTT</sequence>
<keyword evidence="1" id="KW-0812">Transmembrane</keyword>
<dbReference type="RefSeq" id="WP_096109982.1">
    <property type="nucleotide sequence ID" value="NZ_JAMRWP010000002.1"/>
</dbReference>